<feature type="region of interest" description="Disordered" evidence="4">
    <location>
        <begin position="73"/>
        <end position="163"/>
    </location>
</feature>
<reference evidence="6" key="1">
    <citation type="submission" date="2019-04" db="EMBL/GenBank/DDBJ databases">
        <authorList>
            <person name="Melise S."/>
            <person name="Noan J."/>
            <person name="Okalmin O."/>
        </authorList>
    </citation>
    <scope>NUCLEOTIDE SEQUENCE</scope>
    <source>
        <strain evidence="6">FN9</strain>
    </source>
</reference>
<protein>
    <submittedName>
        <fullName evidence="6">Uncharacterized protein</fullName>
    </submittedName>
</protein>
<feature type="region of interest" description="Disordered" evidence="4">
    <location>
        <begin position="658"/>
        <end position="700"/>
    </location>
</feature>
<feature type="region of interest" description="Disordered" evidence="4">
    <location>
        <begin position="746"/>
        <end position="780"/>
    </location>
</feature>
<feature type="compositionally biased region" description="Polar residues" evidence="4">
    <location>
        <begin position="118"/>
        <end position="137"/>
    </location>
</feature>
<feature type="compositionally biased region" description="Polar residues" evidence="4">
    <location>
        <begin position="818"/>
        <end position="830"/>
    </location>
</feature>
<evidence type="ECO:0000313" key="6">
    <source>
        <dbReference type="EMBL" id="VIO62490.1"/>
    </source>
</evidence>
<dbReference type="InterPro" id="IPR036322">
    <property type="entry name" value="WD40_repeat_dom_sf"/>
</dbReference>
<dbReference type="EMBL" id="CAJPIJ010000091">
    <property type="protein sequence ID" value="CAG1972575.1"/>
    <property type="molecule type" value="Genomic_DNA"/>
</dbReference>
<dbReference type="InterPro" id="IPR040324">
    <property type="entry name" value="WDR44/Dgr2"/>
</dbReference>
<dbReference type="AlphaFoldDB" id="A0A4E9EHJ3"/>
<evidence type="ECO:0000256" key="3">
    <source>
        <dbReference type="PROSITE-ProRule" id="PRU00221"/>
    </source>
</evidence>
<dbReference type="Pfam" id="PF00400">
    <property type="entry name" value="WD40"/>
    <property type="match status" value="4"/>
</dbReference>
<dbReference type="Gene3D" id="2.130.10.10">
    <property type="entry name" value="YVTN repeat-like/Quinoprotein amine dehydrogenase"/>
    <property type="match status" value="1"/>
</dbReference>
<dbReference type="PROSITE" id="PS50294">
    <property type="entry name" value="WD_REPEATS_REGION"/>
    <property type="match status" value="2"/>
</dbReference>
<dbReference type="Proteomes" id="UP000746612">
    <property type="component" value="Unassembled WGS sequence"/>
</dbReference>
<proteinExistence type="predicted"/>
<dbReference type="EMBL" id="CAAKMV010000163">
    <property type="protein sequence ID" value="VIO62490.1"/>
    <property type="molecule type" value="Genomic_DNA"/>
</dbReference>
<reference evidence="5" key="2">
    <citation type="submission" date="2021-03" db="EMBL/GenBank/DDBJ databases">
        <authorList>
            <person name="Alouane T."/>
            <person name="Langin T."/>
            <person name="Bonhomme L."/>
        </authorList>
    </citation>
    <scope>NUCLEOTIDE SEQUENCE</scope>
    <source>
        <strain evidence="5">MDC_Fg202</strain>
    </source>
</reference>
<evidence type="ECO:0000256" key="4">
    <source>
        <dbReference type="SAM" id="MobiDB-lite"/>
    </source>
</evidence>
<dbReference type="InterPro" id="IPR015943">
    <property type="entry name" value="WD40/YVTN_repeat-like_dom_sf"/>
</dbReference>
<feature type="repeat" description="WD" evidence="3">
    <location>
        <begin position="393"/>
        <end position="433"/>
    </location>
</feature>
<evidence type="ECO:0000256" key="1">
    <source>
        <dbReference type="ARBA" id="ARBA00022574"/>
    </source>
</evidence>
<accession>A0A4E9EHJ3</accession>
<sequence>YPSESKICLEASHPSLIARLFPPLVRSTSLSDLSDWIWQLVNPGLRHAHSSVTPPRVSSTWKMSAFKSFPAVRGEGGLSRRRDSSALSTLPETEPPVRRQSLAARSDSQVKGAGTSLDLPSSRLSTTQPSLSGSQNAKETKDKRPSFKSISPSPPPNAGLDPLSTQIYLRTNSNTAEPTIAQRLRSQGRSESDNIQRQSSEISNSAGTPQDSSKDRRKGVSFLSRLGMRGSWRKDDDMLDSDSELGELRTDGAYARALTSVMGAGGGYIPLHKEPPRYIRVKAHNKKDRDYNHLFLAQELTASEHKPQNTHGRAVATAVGSKILRGGDAIWAAEFSLDGRYLAVAGKDQVVRVFAVISTPEERKEHEEEEAQHGTHGEKLSAPVFRTKPVREFREHTGEVLALSWSKNNFLLSSSMDKTVKLWHMSRNDCLCTFVHKDLVTSIAFHPTDDRFFLAGSLDAQLRLWSIPDKNVAFQAPVGEFITAVAFSPDGNIAICGVLSGLCTFYTTEGLKLKYQIHVRSSRGKNAKGSKITGIRTMTIPDGPEAGQVKVLVTSNDSRVRIYNLNDKVIQVKYKGLENQSSQINARFSDDANYIICGSEDRKAYIWKVGSQDDIKDKQPYESFDAHPEVVTTALMAPMKSRQLLSASGDPIYDLCNPPPVTLRSLEESTPSQSAPSEEENGDSLHSNRRPEETPAYVERSRHLDGNIIITTDRTGKIKVFRQDCAHKKRQQGLWESGSRLSNRLSGVGRSGSVMTRTSASSRVQSRRGSLTIPGPNPIQLQHASDRINSWRQDIDGEPLSLNHNSVRSVRSERSMSPNKQAQSPVTSAANLAAESRKQPYASSPITRPTPTSPAGSGLSHHTTVRASHDRDRSNSITSPPTPSFSLISASDSDGLNDREGSFWNLSRWRSTRQSNRHSSVLSSPNGSPNLSNNRPGSDFLSVKDRSSLRMSLGMNDSKPSREEIVNRRRSAGPRLTSRLSVQGDRKSVVEEEVDVPEQITPTKKRVDSGVGRISDESATSVHPKY</sequence>
<feature type="compositionally biased region" description="Low complexity" evidence="4">
    <location>
        <begin position="843"/>
        <end position="854"/>
    </location>
</feature>
<feature type="compositionally biased region" description="Low complexity" evidence="4">
    <location>
        <begin position="919"/>
        <end position="938"/>
    </location>
</feature>
<evidence type="ECO:0000256" key="2">
    <source>
        <dbReference type="ARBA" id="ARBA00022737"/>
    </source>
</evidence>
<feature type="region of interest" description="Disordered" evidence="4">
    <location>
        <begin position="183"/>
        <end position="222"/>
    </location>
</feature>
<feature type="compositionally biased region" description="Basic and acidic residues" evidence="4">
    <location>
        <begin position="361"/>
        <end position="379"/>
    </location>
</feature>
<feature type="compositionally biased region" description="Polar residues" evidence="4">
    <location>
        <begin position="875"/>
        <end position="894"/>
    </location>
</feature>
<dbReference type="SMART" id="SM00320">
    <property type="entry name" value="WD40"/>
    <property type="match status" value="6"/>
</dbReference>
<feature type="region of interest" description="Disordered" evidence="4">
    <location>
        <begin position="914"/>
        <end position="1026"/>
    </location>
</feature>
<feature type="region of interest" description="Disordered" evidence="4">
    <location>
        <begin position="361"/>
        <end position="380"/>
    </location>
</feature>
<dbReference type="PANTHER" id="PTHR14221">
    <property type="entry name" value="WD REPEAT DOMAIN 44"/>
    <property type="match status" value="1"/>
</dbReference>
<feature type="region of interest" description="Disordered" evidence="4">
    <location>
        <begin position="795"/>
        <end position="896"/>
    </location>
</feature>
<feature type="compositionally biased region" description="Polar residues" evidence="4">
    <location>
        <begin position="1017"/>
        <end position="1026"/>
    </location>
</feature>
<feature type="compositionally biased region" description="Polar residues" evidence="4">
    <location>
        <begin position="753"/>
        <end position="769"/>
    </location>
</feature>
<feature type="compositionally biased region" description="Basic and acidic residues" evidence="4">
    <location>
        <begin position="689"/>
        <end position="700"/>
    </location>
</feature>
<keyword evidence="2" id="KW-0677">Repeat</keyword>
<dbReference type="PANTHER" id="PTHR14221:SF0">
    <property type="entry name" value="WD REPEAT-CONTAINING PROTEIN 44"/>
    <property type="match status" value="1"/>
</dbReference>
<dbReference type="InterPro" id="IPR001680">
    <property type="entry name" value="WD40_rpt"/>
</dbReference>
<feature type="compositionally biased region" description="Polar residues" evidence="4">
    <location>
        <begin position="195"/>
        <end position="211"/>
    </location>
</feature>
<name>A0A4E9EHJ3_GIBZA</name>
<dbReference type="PROSITE" id="PS50082">
    <property type="entry name" value="WD_REPEATS_2"/>
    <property type="match status" value="2"/>
</dbReference>
<gene>
    <name evidence="6" type="ORF">FUG_LOCUS477429</name>
    <name evidence="5" type="ORF">MDCFG202_LOCUS108289</name>
</gene>
<organism evidence="6">
    <name type="scientific">Gibberella zeae</name>
    <name type="common">Wheat head blight fungus</name>
    <name type="synonym">Fusarium graminearum</name>
    <dbReference type="NCBI Taxonomy" id="5518"/>
    <lineage>
        <taxon>Eukaryota</taxon>
        <taxon>Fungi</taxon>
        <taxon>Dikarya</taxon>
        <taxon>Ascomycota</taxon>
        <taxon>Pezizomycotina</taxon>
        <taxon>Sordariomycetes</taxon>
        <taxon>Hypocreomycetidae</taxon>
        <taxon>Hypocreales</taxon>
        <taxon>Nectriaceae</taxon>
        <taxon>Fusarium</taxon>
    </lineage>
</organism>
<feature type="non-terminal residue" evidence="6">
    <location>
        <position position="1"/>
    </location>
</feature>
<evidence type="ECO:0000313" key="5">
    <source>
        <dbReference type="EMBL" id="CAG1972575.1"/>
    </source>
</evidence>
<keyword evidence="1 3" id="KW-0853">WD repeat</keyword>
<dbReference type="SUPFAM" id="SSF50978">
    <property type="entry name" value="WD40 repeat-like"/>
    <property type="match status" value="1"/>
</dbReference>
<feature type="repeat" description="WD" evidence="3">
    <location>
        <begin position="433"/>
        <end position="475"/>
    </location>
</feature>